<proteinExistence type="predicted"/>
<protein>
    <submittedName>
        <fullName evidence="8">Peptidoglycan-binding protein</fullName>
    </submittedName>
</protein>
<name>A0A0A0JR59_9MICO</name>
<organism evidence="8 9">
    <name type="scientific">Knoellia aerolata DSM 18566</name>
    <dbReference type="NCBI Taxonomy" id="1385519"/>
    <lineage>
        <taxon>Bacteria</taxon>
        <taxon>Bacillati</taxon>
        <taxon>Actinomycetota</taxon>
        <taxon>Actinomycetes</taxon>
        <taxon>Micrococcales</taxon>
        <taxon>Intrasporangiaceae</taxon>
        <taxon>Knoellia</taxon>
    </lineage>
</organism>
<dbReference type="GO" id="GO:0016740">
    <property type="term" value="F:transferase activity"/>
    <property type="evidence" value="ECO:0007669"/>
    <property type="project" value="UniProtKB-KW"/>
</dbReference>
<dbReference type="InterPro" id="IPR038063">
    <property type="entry name" value="Transpep_catalytic_dom"/>
</dbReference>
<dbReference type="InterPro" id="IPR005490">
    <property type="entry name" value="LD_TPept_cat_dom"/>
</dbReference>
<dbReference type="GO" id="GO:0071972">
    <property type="term" value="F:peptidoglycan L,D-transpeptidase activity"/>
    <property type="evidence" value="ECO:0007669"/>
    <property type="project" value="TreeGrafter"/>
</dbReference>
<dbReference type="UniPathway" id="UPA00219"/>
<dbReference type="STRING" id="1385519.N801_19595"/>
<evidence type="ECO:0000256" key="3">
    <source>
        <dbReference type="ARBA" id="ARBA00022960"/>
    </source>
</evidence>
<dbReference type="PANTHER" id="PTHR30582:SF2">
    <property type="entry name" value="L,D-TRANSPEPTIDASE YCIB-RELATED"/>
    <property type="match status" value="1"/>
</dbReference>
<feature type="domain" description="L,D-TPase catalytic" evidence="7">
    <location>
        <begin position="116"/>
        <end position="236"/>
    </location>
</feature>
<accession>A0A0A0JR59</accession>
<dbReference type="Gene3D" id="1.10.101.10">
    <property type="entry name" value="PGBD-like superfamily/PGBD"/>
    <property type="match status" value="1"/>
</dbReference>
<evidence type="ECO:0000256" key="5">
    <source>
        <dbReference type="ARBA" id="ARBA00023316"/>
    </source>
</evidence>
<sequence>METRGHEVTRRAAVSAGVGATVAGAAVAASATAQAAGRPVVVLGSRGPSVTYAQQRLNALGYWCGTPDGMFGHLTQQAVWALEKSAGARRSGRLDLSGWGLLERGVKPRPRSTSGTVIEVDLTKQILMVIGSGRLVYTLNTSTGSGERYYSKGTWKTAWTPTGSYSIYYRWPSGWQVGSLGAMWRPTYWRESWAIHGSTSIPPYPASHGCCRVSTAAQDMLWAGSWVNLGRKVWVY</sequence>
<dbReference type="Gene3D" id="2.40.440.10">
    <property type="entry name" value="L,D-transpeptidase catalytic domain-like"/>
    <property type="match status" value="1"/>
</dbReference>
<evidence type="ECO:0000256" key="2">
    <source>
        <dbReference type="ARBA" id="ARBA00022679"/>
    </source>
</evidence>
<dbReference type="eggNOG" id="COG3409">
    <property type="taxonomic scope" value="Bacteria"/>
</dbReference>
<dbReference type="InterPro" id="IPR050979">
    <property type="entry name" value="LD-transpeptidase"/>
</dbReference>
<dbReference type="AlphaFoldDB" id="A0A0A0JR59"/>
<keyword evidence="2" id="KW-0808">Transferase</keyword>
<dbReference type="GO" id="GO:0008360">
    <property type="term" value="P:regulation of cell shape"/>
    <property type="evidence" value="ECO:0007669"/>
    <property type="project" value="UniProtKB-UniRule"/>
</dbReference>
<reference evidence="8 9" key="1">
    <citation type="submission" date="2013-08" db="EMBL/GenBank/DDBJ databases">
        <title>The genome sequence of Knoellia aerolata.</title>
        <authorList>
            <person name="Zhu W."/>
            <person name="Wang G."/>
        </authorList>
    </citation>
    <scope>NUCLEOTIDE SEQUENCE [LARGE SCALE GENOMIC DNA]</scope>
    <source>
        <strain evidence="8 9">DSM 18566</strain>
    </source>
</reference>
<evidence type="ECO:0000256" key="6">
    <source>
        <dbReference type="PROSITE-ProRule" id="PRU01373"/>
    </source>
</evidence>
<dbReference type="PANTHER" id="PTHR30582">
    <property type="entry name" value="L,D-TRANSPEPTIDASE"/>
    <property type="match status" value="1"/>
</dbReference>
<dbReference type="PROSITE" id="PS52029">
    <property type="entry name" value="LD_TPASE"/>
    <property type="match status" value="1"/>
</dbReference>
<dbReference type="OrthoDB" id="9810670at2"/>
<keyword evidence="5 6" id="KW-0961">Cell wall biogenesis/degradation</keyword>
<dbReference type="Pfam" id="PF01471">
    <property type="entry name" value="PG_binding_1"/>
    <property type="match status" value="1"/>
</dbReference>
<dbReference type="SUPFAM" id="SSF141523">
    <property type="entry name" value="L,D-transpeptidase catalytic domain-like"/>
    <property type="match status" value="1"/>
</dbReference>
<dbReference type="GO" id="GO:0005576">
    <property type="term" value="C:extracellular region"/>
    <property type="evidence" value="ECO:0007669"/>
    <property type="project" value="TreeGrafter"/>
</dbReference>
<dbReference type="InterPro" id="IPR006311">
    <property type="entry name" value="TAT_signal"/>
</dbReference>
<evidence type="ECO:0000313" key="8">
    <source>
        <dbReference type="EMBL" id="KGN39698.1"/>
    </source>
</evidence>
<evidence type="ECO:0000256" key="4">
    <source>
        <dbReference type="ARBA" id="ARBA00022984"/>
    </source>
</evidence>
<evidence type="ECO:0000313" key="9">
    <source>
        <dbReference type="Proteomes" id="UP000030013"/>
    </source>
</evidence>
<dbReference type="EMBL" id="AVPL01000078">
    <property type="protein sequence ID" value="KGN39698.1"/>
    <property type="molecule type" value="Genomic_DNA"/>
</dbReference>
<dbReference type="CDD" id="cd16913">
    <property type="entry name" value="YkuD_like"/>
    <property type="match status" value="1"/>
</dbReference>
<dbReference type="InterPro" id="IPR036365">
    <property type="entry name" value="PGBD-like_sf"/>
</dbReference>
<dbReference type="eggNOG" id="COG1376">
    <property type="taxonomic scope" value="Bacteria"/>
</dbReference>
<comment type="pathway">
    <text evidence="1 6">Cell wall biogenesis; peptidoglycan biosynthesis.</text>
</comment>
<dbReference type="GO" id="GO:0071555">
    <property type="term" value="P:cell wall organization"/>
    <property type="evidence" value="ECO:0007669"/>
    <property type="project" value="UniProtKB-UniRule"/>
</dbReference>
<keyword evidence="4 6" id="KW-0573">Peptidoglycan synthesis</keyword>
<gene>
    <name evidence="8" type="ORF">N801_19595</name>
</gene>
<evidence type="ECO:0000256" key="1">
    <source>
        <dbReference type="ARBA" id="ARBA00004752"/>
    </source>
</evidence>
<dbReference type="Pfam" id="PF03734">
    <property type="entry name" value="YkuD"/>
    <property type="match status" value="1"/>
</dbReference>
<keyword evidence="9" id="KW-1185">Reference proteome</keyword>
<keyword evidence="3 6" id="KW-0133">Cell shape</keyword>
<dbReference type="Proteomes" id="UP000030013">
    <property type="component" value="Unassembled WGS sequence"/>
</dbReference>
<feature type="active site" description="Proton donor/acceptor" evidence="6">
    <location>
        <position position="196"/>
    </location>
</feature>
<evidence type="ECO:0000259" key="7">
    <source>
        <dbReference type="PROSITE" id="PS52029"/>
    </source>
</evidence>
<dbReference type="SUPFAM" id="SSF47090">
    <property type="entry name" value="PGBD-like"/>
    <property type="match status" value="1"/>
</dbReference>
<dbReference type="GO" id="GO:0018104">
    <property type="term" value="P:peptidoglycan-protein cross-linking"/>
    <property type="evidence" value="ECO:0007669"/>
    <property type="project" value="TreeGrafter"/>
</dbReference>
<dbReference type="InterPro" id="IPR036366">
    <property type="entry name" value="PGBDSf"/>
</dbReference>
<dbReference type="InterPro" id="IPR002477">
    <property type="entry name" value="Peptidoglycan-bd-like"/>
</dbReference>
<feature type="active site" description="Nucleophile" evidence="6">
    <location>
        <position position="210"/>
    </location>
</feature>
<dbReference type="RefSeq" id="WP_035940466.1">
    <property type="nucleotide sequence ID" value="NZ_AVPL01000078.1"/>
</dbReference>
<dbReference type="PROSITE" id="PS51318">
    <property type="entry name" value="TAT"/>
    <property type="match status" value="1"/>
</dbReference>
<comment type="caution">
    <text evidence="8">The sequence shown here is derived from an EMBL/GenBank/DDBJ whole genome shotgun (WGS) entry which is preliminary data.</text>
</comment>